<dbReference type="Pfam" id="PF05960">
    <property type="entry name" value="DUF885"/>
    <property type="match status" value="1"/>
</dbReference>
<sequence length="52" mass="6226">MPKFRKFGGYTAYIEGWGLYSEHFPKEMGLYSDPYSNFGRLDRNYGAHVVWW</sequence>
<protein>
    <submittedName>
        <fullName evidence="1">Uncharacterized protein</fullName>
    </submittedName>
</protein>
<reference evidence="1 2" key="1">
    <citation type="submission" date="2007-10" db="EMBL/GenBank/DDBJ databases">
        <authorList>
            <person name="Yayanos A."/>
            <person name="Ferriera S."/>
            <person name="Johnson J."/>
            <person name="Kravitz S."/>
            <person name="Halpern A."/>
            <person name="Remington K."/>
            <person name="Beeson K."/>
            <person name="Tran B."/>
            <person name="Rogers Y.-H."/>
            <person name="Friedman R."/>
            <person name="Venter J.C."/>
        </authorList>
    </citation>
    <scope>NUCLEOTIDE SEQUENCE [LARGE SCALE GENOMIC DNA]</scope>
    <source>
        <strain evidence="1 2">KT99</strain>
    </source>
</reference>
<keyword evidence="2" id="KW-1185">Reference proteome</keyword>
<name>A9D261_9GAMM</name>
<dbReference type="Proteomes" id="UP000005839">
    <property type="component" value="Unassembled WGS sequence"/>
</dbReference>
<evidence type="ECO:0000313" key="1">
    <source>
        <dbReference type="EMBL" id="EDQ01765.1"/>
    </source>
</evidence>
<dbReference type="InterPro" id="IPR010281">
    <property type="entry name" value="DUF885"/>
</dbReference>
<dbReference type="STRING" id="314608.KT99_04159"/>
<gene>
    <name evidence="1" type="ORF">KT99_04159</name>
</gene>
<accession>A9D261</accession>
<comment type="caution">
    <text evidence="1">The sequence shown here is derived from an EMBL/GenBank/DDBJ whole genome shotgun (WGS) entry which is preliminary data.</text>
</comment>
<evidence type="ECO:0000313" key="2">
    <source>
        <dbReference type="Proteomes" id="UP000005839"/>
    </source>
</evidence>
<dbReference type="EMBL" id="ABIC01000007">
    <property type="protein sequence ID" value="EDQ01765.1"/>
    <property type="molecule type" value="Genomic_DNA"/>
</dbReference>
<proteinExistence type="predicted"/>
<dbReference type="AlphaFoldDB" id="A9D261"/>
<organism evidence="1 2">
    <name type="scientific">Shewanella benthica KT99</name>
    <dbReference type="NCBI Taxonomy" id="314608"/>
    <lineage>
        <taxon>Bacteria</taxon>
        <taxon>Pseudomonadati</taxon>
        <taxon>Pseudomonadota</taxon>
        <taxon>Gammaproteobacteria</taxon>
        <taxon>Alteromonadales</taxon>
        <taxon>Shewanellaceae</taxon>
        <taxon>Shewanella</taxon>
    </lineage>
</organism>